<protein>
    <submittedName>
        <fullName evidence="2">Uncharacterized protein</fullName>
    </submittedName>
</protein>
<feature type="transmembrane region" description="Helical" evidence="1">
    <location>
        <begin position="36"/>
        <end position="54"/>
    </location>
</feature>
<keyword evidence="1" id="KW-0812">Transmembrane</keyword>
<dbReference type="Pfam" id="PF19069">
    <property type="entry name" value="DUF5765"/>
    <property type="match status" value="1"/>
</dbReference>
<evidence type="ECO:0000313" key="3">
    <source>
        <dbReference type="Proteomes" id="UP000033684"/>
    </source>
</evidence>
<name>A0A0F3IQB0_9GAMM</name>
<feature type="transmembrane region" description="Helical" evidence="1">
    <location>
        <begin position="210"/>
        <end position="228"/>
    </location>
</feature>
<feature type="transmembrane region" description="Helical" evidence="1">
    <location>
        <begin position="6"/>
        <end position="24"/>
    </location>
</feature>
<feature type="transmembrane region" description="Helical" evidence="1">
    <location>
        <begin position="184"/>
        <end position="204"/>
    </location>
</feature>
<dbReference type="AlphaFoldDB" id="A0A0F3IQB0"/>
<dbReference type="EMBL" id="LAJX01000018">
    <property type="protein sequence ID" value="KJV07769.1"/>
    <property type="molecule type" value="Genomic_DNA"/>
</dbReference>
<comment type="caution">
    <text evidence="2">The sequence shown here is derived from an EMBL/GenBank/DDBJ whole genome shotgun (WGS) entry which is preliminary data.</text>
</comment>
<evidence type="ECO:0000313" key="2">
    <source>
        <dbReference type="EMBL" id="KJV07769.1"/>
    </source>
</evidence>
<organism evidence="2 3">
    <name type="scientific">Methylocucumis oryzae</name>
    <dbReference type="NCBI Taxonomy" id="1632867"/>
    <lineage>
        <taxon>Bacteria</taxon>
        <taxon>Pseudomonadati</taxon>
        <taxon>Pseudomonadota</taxon>
        <taxon>Gammaproteobacteria</taxon>
        <taxon>Methylococcales</taxon>
        <taxon>Methylococcaceae</taxon>
        <taxon>Methylocucumis</taxon>
    </lineage>
</organism>
<keyword evidence="1" id="KW-1133">Transmembrane helix</keyword>
<sequence>MCFSANMSLGFGVVGFIASGYTFLDSNESFYVRLARAYAIFHFSLMELIQYFAYPVADQCGYGTNLLLSQLSTYHISLQALAIMPALATYSTDKNALRKATMIGVSLSSMFLLFNFMPKDWQFIDAKVFADIPNFIGDMIACLYKGKYHIAYSITSAYGSFITWGSFFALAISGFLWQNNTRMASYHLIMAILTLYVPQWIFGVSTGEAAAIYCLYSIPITGSFMPAFKKFFTVKDEECLGQEEKA</sequence>
<dbReference type="Proteomes" id="UP000033684">
    <property type="component" value="Unassembled WGS sequence"/>
</dbReference>
<reference evidence="3" key="1">
    <citation type="submission" date="2015-03" db="EMBL/GenBank/DDBJ databases">
        <title>Draft genome sequence of a novel methanotroph (Sn10-6) isolated from flooded ricefield rhizosphere in India.</title>
        <authorList>
            <person name="Pandit P.S."/>
            <person name="Pore S.D."/>
            <person name="Arora P."/>
            <person name="Kapse N.G."/>
            <person name="Dhakephalkar P.K."/>
            <person name="Rahalkar M.C."/>
        </authorList>
    </citation>
    <scope>NUCLEOTIDE SEQUENCE [LARGE SCALE GENOMIC DNA]</scope>
    <source>
        <strain evidence="3">Sn10-6</strain>
    </source>
</reference>
<feature type="transmembrane region" description="Helical" evidence="1">
    <location>
        <begin position="100"/>
        <end position="117"/>
    </location>
</feature>
<reference evidence="2 3" key="2">
    <citation type="journal article" date="2016" name="Microb. Ecol.">
        <title>Genome Characteristics of a Novel Type I Methanotroph (Sn10-6) Isolated from a Flooded Indian Rice Field.</title>
        <authorList>
            <person name="Rahalkar M.C."/>
            <person name="Pandit P.S."/>
            <person name="Dhakephalkar P.K."/>
            <person name="Pore S."/>
            <person name="Arora P."/>
            <person name="Kapse N."/>
        </authorList>
    </citation>
    <scope>NUCLEOTIDE SEQUENCE [LARGE SCALE GENOMIC DNA]</scope>
    <source>
        <strain evidence="2 3">Sn10-6</strain>
    </source>
</reference>
<keyword evidence="3" id="KW-1185">Reference proteome</keyword>
<feature type="transmembrane region" description="Helical" evidence="1">
    <location>
        <begin position="157"/>
        <end position="177"/>
    </location>
</feature>
<evidence type="ECO:0000256" key="1">
    <source>
        <dbReference type="SAM" id="Phobius"/>
    </source>
</evidence>
<dbReference type="PATRIC" id="fig|1632867.3.peg.1908"/>
<keyword evidence="1" id="KW-0472">Membrane</keyword>
<gene>
    <name evidence="2" type="ORF">VZ94_02580</name>
</gene>
<dbReference type="InterPro" id="IPR043912">
    <property type="entry name" value="DUF5765"/>
</dbReference>
<accession>A0A0F3IQB0</accession>
<dbReference type="OrthoDB" id="5562149at2"/>
<proteinExistence type="predicted"/>
<dbReference type="RefSeq" id="WP_045778046.1">
    <property type="nucleotide sequence ID" value="NZ_LAJX01000018.1"/>
</dbReference>